<dbReference type="SUPFAM" id="SSF89963">
    <property type="entry name" value="YajQ-like"/>
    <property type="match status" value="2"/>
</dbReference>
<evidence type="ECO:0000256" key="2">
    <source>
        <dbReference type="ARBA" id="ARBA00093450"/>
    </source>
</evidence>
<dbReference type="Gene3D" id="3.30.70.860">
    <property type="match status" value="1"/>
</dbReference>
<comment type="caution">
    <text evidence="4">The sequence shown here is derived from an EMBL/GenBank/DDBJ whole genome shotgun (WGS) entry which is preliminary data.</text>
</comment>
<gene>
    <name evidence="4" type="ORF">AZI86_08300</name>
</gene>
<dbReference type="AlphaFoldDB" id="A0A150WRW4"/>
<dbReference type="InterPro" id="IPR036183">
    <property type="entry name" value="YajQ-like_sf"/>
</dbReference>
<keyword evidence="1 3" id="KW-0547">Nucleotide-binding</keyword>
<dbReference type="GO" id="GO:0005829">
    <property type="term" value="C:cytosol"/>
    <property type="evidence" value="ECO:0007669"/>
    <property type="project" value="TreeGrafter"/>
</dbReference>
<dbReference type="InterPro" id="IPR007551">
    <property type="entry name" value="YajQ/Smlt4090-like"/>
</dbReference>
<sequence>MPSFDIVSELDVQEVDNAINQARKEVEGRYDFKGSKSEIQWDKKEITLLAEDDYKVEAMGGILQTKLHRRGIDIKAVKFEKPEPAGGKMLRQKVTLVQGIDREVAKDILKLIKDSKLKVQPSIADDKVKVSSKSIDELQECIALVKGGSFAVPLQFNNMRS</sequence>
<evidence type="ECO:0000256" key="1">
    <source>
        <dbReference type="ARBA" id="ARBA00022741"/>
    </source>
</evidence>
<dbReference type="HAMAP" id="MF_00632">
    <property type="entry name" value="UPF0234"/>
    <property type="match status" value="1"/>
</dbReference>
<dbReference type="InterPro" id="IPR035570">
    <property type="entry name" value="UPF0234_N"/>
</dbReference>
<accession>A0A150WRW4</accession>
<dbReference type="Gene3D" id="3.30.70.990">
    <property type="entry name" value="YajQ-like, domain 2"/>
    <property type="match status" value="1"/>
</dbReference>
<dbReference type="PANTHER" id="PTHR30476:SF0">
    <property type="entry name" value="UPF0234 PROTEIN YAJQ"/>
    <property type="match status" value="1"/>
</dbReference>
<dbReference type="RefSeq" id="WP_061834586.1">
    <property type="nucleotide sequence ID" value="NZ_LUKE01000001.1"/>
</dbReference>
<organism evidence="4 5">
    <name type="scientific">Bdellovibrio bacteriovorus</name>
    <dbReference type="NCBI Taxonomy" id="959"/>
    <lineage>
        <taxon>Bacteria</taxon>
        <taxon>Pseudomonadati</taxon>
        <taxon>Bdellovibrionota</taxon>
        <taxon>Bdellovibrionia</taxon>
        <taxon>Bdellovibrionales</taxon>
        <taxon>Pseudobdellovibrionaceae</taxon>
        <taxon>Bdellovibrio</taxon>
    </lineage>
</organism>
<reference evidence="4 5" key="1">
    <citation type="submission" date="2016-03" db="EMBL/GenBank/DDBJ databases">
        <authorList>
            <person name="Ploux O."/>
        </authorList>
    </citation>
    <scope>NUCLEOTIDE SEQUENCE [LARGE SCALE GENOMIC DNA]</scope>
    <source>
        <strain evidence="4 5">R0</strain>
    </source>
</reference>
<proteinExistence type="inferred from homology"/>
<dbReference type="EMBL" id="LUKE01000001">
    <property type="protein sequence ID" value="KYG67009.1"/>
    <property type="molecule type" value="Genomic_DNA"/>
</dbReference>
<keyword evidence="5" id="KW-1185">Reference proteome</keyword>
<dbReference type="GO" id="GO:0000166">
    <property type="term" value="F:nucleotide binding"/>
    <property type="evidence" value="ECO:0007669"/>
    <property type="project" value="UniProtKB-UniRule"/>
</dbReference>
<dbReference type="NCBIfam" id="NF003819">
    <property type="entry name" value="PRK05412.1"/>
    <property type="match status" value="1"/>
</dbReference>
<name>A0A150WRW4_BDEBC</name>
<dbReference type="Pfam" id="PF04461">
    <property type="entry name" value="YajQ"/>
    <property type="match status" value="1"/>
</dbReference>
<comment type="similarity">
    <text evidence="2 3">Belongs to the YajQ family.</text>
</comment>
<comment type="function">
    <text evidence="3">Nucleotide-binding protein.</text>
</comment>
<dbReference type="CDD" id="cd11740">
    <property type="entry name" value="YajQ_like"/>
    <property type="match status" value="1"/>
</dbReference>
<dbReference type="OrthoDB" id="5293510at2"/>
<dbReference type="InterPro" id="IPR035571">
    <property type="entry name" value="UPF0234-like_C"/>
</dbReference>
<evidence type="ECO:0000313" key="5">
    <source>
        <dbReference type="Proteomes" id="UP000075320"/>
    </source>
</evidence>
<evidence type="ECO:0000313" key="4">
    <source>
        <dbReference type="EMBL" id="KYG67009.1"/>
    </source>
</evidence>
<dbReference type="PANTHER" id="PTHR30476">
    <property type="entry name" value="UPF0234 PROTEIN YAJQ"/>
    <property type="match status" value="1"/>
</dbReference>
<dbReference type="Proteomes" id="UP000075320">
    <property type="component" value="Unassembled WGS sequence"/>
</dbReference>
<protein>
    <recommendedName>
        <fullName evidence="3">Nucleotide-binding protein AZI86_08300</fullName>
    </recommendedName>
</protein>
<evidence type="ECO:0000256" key="3">
    <source>
        <dbReference type="HAMAP-Rule" id="MF_00632"/>
    </source>
</evidence>